<dbReference type="PRINTS" id="PR01217">
    <property type="entry name" value="PRICHEXTENSN"/>
</dbReference>
<dbReference type="Pfam" id="PF00877">
    <property type="entry name" value="NLPC_P60"/>
    <property type="match status" value="1"/>
</dbReference>
<sequence>MISKKKFGTTVTAFGVAAGMLLGSAAPAHAEETAKTVQETQKDQADAPATQSETENGNTEEAVVPAVETQETETPAEEPSVPSQDENAASTEEPEVPETPEPTEDPTPTETPEDPNPGEMPEPSPSETPEPTPGETPEPSVTPSPSETPTPAPSETPEPTETPVPTETPAPAPTETPKNDETQADDWIQTIDYGKYISSMKKDLRSGFAQVDKAYAYAKVDTRLNVRESGSTSARIVGTLPAKALCFVIADADQEWVYIESGDVRGFVRTDYLQQGKEALEYVTGTGEDQMKLADQVIDPSENEAFPYKKETVYEVKTSTGNGIITFAKQFVGRPYVWGGNSLTDGIDCSHFVWQILTRCGAYDGEYTTSGGWRSLGTEVASLDEARAGDVICYNGHVALYDGEGKIVEALNENAGITCDRPVDCDTILTIRRFAADDEIGGTNAEKIWNYFLMHGFTKEGAAGIMGNIANEASTDLNPTLLEYGSTSRTSLSGEQYTNLVDAGIISRDEVIRSSRFGLYSGGRYGYGLCGFTDPTIKEYLCRYTIDLGKSLGSLSGQLDSLMAYLSDYNPNLLDRLKNAEDVDTAATAFMREYEKCANQSTQQKLRTTAAEQIYNVMELYDSPVDVE</sequence>
<evidence type="ECO:0000256" key="2">
    <source>
        <dbReference type="ARBA" id="ARBA00022670"/>
    </source>
</evidence>
<evidence type="ECO:0000256" key="5">
    <source>
        <dbReference type="SAM" id="MobiDB-lite"/>
    </source>
</evidence>
<evidence type="ECO:0000313" key="9">
    <source>
        <dbReference type="Proteomes" id="UP000095706"/>
    </source>
</evidence>
<feature type="compositionally biased region" description="Polar residues" evidence="5">
    <location>
        <begin position="81"/>
        <end position="90"/>
    </location>
</feature>
<dbReference type="GO" id="GO:0006508">
    <property type="term" value="P:proteolysis"/>
    <property type="evidence" value="ECO:0007669"/>
    <property type="project" value="UniProtKB-KW"/>
</dbReference>
<reference evidence="8 9" key="1">
    <citation type="submission" date="2015-09" db="EMBL/GenBank/DDBJ databases">
        <authorList>
            <consortium name="Pathogen Informatics"/>
        </authorList>
    </citation>
    <scope>NUCLEOTIDE SEQUENCE [LARGE SCALE GENOMIC DNA]</scope>
    <source>
        <strain evidence="8 9">2789STDY5608849</strain>
    </source>
</reference>
<dbReference type="GO" id="GO:0008234">
    <property type="term" value="F:cysteine-type peptidase activity"/>
    <property type="evidence" value="ECO:0007669"/>
    <property type="project" value="UniProtKB-KW"/>
</dbReference>
<feature type="compositionally biased region" description="Basic and acidic residues" evidence="5">
    <location>
        <begin position="29"/>
        <end position="45"/>
    </location>
</feature>
<accession>A0A174H243</accession>
<dbReference type="InterPro" id="IPR041219">
    <property type="entry name" value="Phage_lysozyme2"/>
</dbReference>
<keyword evidence="6" id="KW-0732">Signal</keyword>
<dbReference type="AlphaFoldDB" id="A0A174H243"/>
<organism evidence="8 9">
    <name type="scientific">Fusicatenibacter saccharivorans</name>
    <dbReference type="NCBI Taxonomy" id="1150298"/>
    <lineage>
        <taxon>Bacteria</taxon>
        <taxon>Bacillati</taxon>
        <taxon>Bacillota</taxon>
        <taxon>Clostridia</taxon>
        <taxon>Lachnospirales</taxon>
        <taxon>Lachnospiraceae</taxon>
        <taxon>Fusicatenibacter</taxon>
    </lineage>
</organism>
<keyword evidence="2" id="KW-0645">Protease</keyword>
<dbReference type="Gene3D" id="3.90.1720.10">
    <property type="entry name" value="endopeptidase domain like (from Nostoc punctiforme)"/>
    <property type="match status" value="1"/>
</dbReference>
<evidence type="ECO:0000256" key="6">
    <source>
        <dbReference type="SAM" id="SignalP"/>
    </source>
</evidence>
<comment type="similarity">
    <text evidence="1">Belongs to the peptidase C40 family.</text>
</comment>
<dbReference type="EMBL" id="CYYV01000012">
    <property type="protein sequence ID" value="CUO68913.1"/>
    <property type="molecule type" value="Genomic_DNA"/>
</dbReference>
<feature type="signal peptide" evidence="6">
    <location>
        <begin position="1"/>
        <end position="30"/>
    </location>
</feature>
<protein>
    <submittedName>
        <fullName evidence="8">NlpC/P60 family</fullName>
    </submittedName>
</protein>
<dbReference type="SUPFAM" id="SSF54001">
    <property type="entry name" value="Cysteine proteinases"/>
    <property type="match status" value="1"/>
</dbReference>
<dbReference type="InterPro" id="IPR051794">
    <property type="entry name" value="PG_Endopeptidase_C40"/>
</dbReference>
<feature type="compositionally biased region" description="Pro residues" evidence="5">
    <location>
        <begin position="114"/>
        <end position="174"/>
    </location>
</feature>
<gene>
    <name evidence="8" type="ORF">ERS852406_02589</name>
</gene>
<feature type="compositionally biased region" description="Acidic residues" evidence="5">
    <location>
        <begin position="92"/>
        <end position="104"/>
    </location>
</feature>
<dbReference type="RefSeq" id="WP_055228280.1">
    <property type="nucleotide sequence ID" value="NZ_CAXSRP010000011.1"/>
</dbReference>
<dbReference type="Gene3D" id="2.30.30.40">
    <property type="entry name" value="SH3 Domains"/>
    <property type="match status" value="1"/>
</dbReference>
<evidence type="ECO:0000256" key="3">
    <source>
        <dbReference type="ARBA" id="ARBA00022801"/>
    </source>
</evidence>
<proteinExistence type="inferred from homology"/>
<feature type="compositionally biased region" description="Polar residues" evidence="5">
    <location>
        <begin position="49"/>
        <end position="59"/>
    </location>
</feature>
<dbReference type="Proteomes" id="UP000095706">
    <property type="component" value="Unassembled WGS sequence"/>
</dbReference>
<evidence type="ECO:0000259" key="7">
    <source>
        <dbReference type="PROSITE" id="PS51935"/>
    </source>
</evidence>
<dbReference type="InterPro" id="IPR003646">
    <property type="entry name" value="SH3-like_bac-type"/>
</dbReference>
<dbReference type="InterPro" id="IPR038765">
    <property type="entry name" value="Papain-like_cys_pep_sf"/>
</dbReference>
<dbReference type="PANTHER" id="PTHR47359">
    <property type="entry name" value="PEPTIDOGLYCAN DL-ENDOPEPTIDASE CWLO"/>
    <property type="match status" value="1"/>
</dbReference>
<keyword evidence="3" id="KW-0378">Hydrolase</keyword>
<name>A0A174H243_9FIRM</name>
<evidence type="ECO:0000256" key="1">
    <source>
        <dbReference type="ARBA" id="ARBA00007074"/>
    </source>
</evidence>
<dbReference type="Pfam" id="PF18013">
    <property type="entry name" value="Phage_lysozyme2"/>
    <property type="match status" value="1"/>
</dbReference>
<dbReference type="Pfam" id="PF08239">
    <property type="entry name" value="SH3_3"/>
    <property type="match status" value="1"/>
</dbReference>
<evidence type="ECO:0000313" key="8">
    <source>
        <dbReference type="EMBL" id="CUO68913.1"/>
    </source>
</evidence>
<keyword evidence="4" id="KW-0788">Thiol protease</keyword>
<dbReference type="InterPro" id="IPR000064">
    <property type="entry name" value="NLP_P60_dom"/>
</dbReference>
<dbReference type="PANTHER" id="PTHR47359:SF3">
    <property type="entry name" value="NLP_P60 DOMAIN-CONTAINING PROTEIN-RELATED"/>
    <property type="match status" value="1"/>
</dbReference>
<feature type="compositionally biased region" description="Low complexity" evidence="5">
    <location>
        <begin position="60"/>
        <end position="69"/>
    </location>
</feature>
<dbReference type="Gene3D" id="1.10.530.10">
    <property type="match status" value="1"/>
</dbReference>
<dbReference type="PROSITE" id="PS51935">
    <property type="entry name" value="NLPC_P60"/>
    <property type="match status" value="1"/>
</dbReference>
<feature type="chain" id="PRO_5008023044" evidence="6">
    <location>
        <begin position="31"/>
        <end position="628"/>
    </location>
</feature>
<feature type="region of interest" description="Disordered" evidence="5">
    <location>
        <begin position="28"/>
        <end position="186"/>
    </location>
</feature>
<evidence type="ECO:0000256" key="4">
    <source>
        <dbReference type="ARBA" id="ARBA00022807"/>
    </source>
</evidence>
<feature type="domain" description="NlpC/P60" evidence="7">
    <location>
        <begin position="318"/>
        <end position="435"/>
    </location>
</feature>